<reference evidence="8" key="2">
    <citation type="submission" date="2025-09" db="UniProtKB">
        <authorList>
            <consortium name="Ensembl"/>
        </authorList>
    </citation>
    <scope>IDENTIFICATION</scope>
</reference>
<dbReference type="SUPFAM" id="SSF103473">
    <property type="entry name" value="MFS general substrate transporter"/>
    <property type="match status" value="1"/>
</dbReference>
<keyword evidence="9" id="KW-1185">Reference proteome</keyword>
<feature type="transmembrane region" description="Helical" evidence="6">
    <location>
        <begin position="198"/>
        <end position="217"/>
    </location>
</feature>
<dbReference type="PRINTS" id="PR00171">
    <property type="entry name" value="SUGRTRNSPORT"/>
</dbReference>
<protein>
    <recommendedName>
        <fullName evidence="7">Major facilitator superfamily (MFS) profile domain-containing protein</fullName>
    </recommendedName>
</protein>
<evidence type="ECO:0000256" key="6">
    <source>
        <dbReference type="SAM" id="Phobius"/>
    </source>
</evidence>
<dbReference type="Ensembl" id="ENSPTET00000020289.1">
    <property type="protein sequence ID" value="ENSPTEP00000013509.1"/>
    <property type="gene ID" value="ENSPTEG00000015128.1"/>
</dbReference>
<dbReference type="PROSITE" id="PS00216">
    <property type="entry name" value="SUGAR_TRANSPORT_1"/>
    <property type="match status" value="1"/>
</dbReference>
<feature type="transmembrane region" description="Helical" evidence="6">
    <location>
        <begin position="291"/>
        <end position="314"/>
    </location>
</feature>
<feature type="transmembrane region" description="Helical" evidence="6">
    <location>
        <begin position="320"/>
        <end position="340"/>
    </location>
</feature>
<comment type="subcellular location">
    <subcellularLocation>
        <location evidence="1">Membrane</location>
        <topology evidence="1">Multi-pass membrane protein</topology>
    </subcellularLocation>
</comment>
<dbReference type="InterPro" id="IPR036259">
    <property type="entry name" value="MFS_trans_sf"/>
</dbReference>
<evidence type="ECO:0000256" key="3">
    <source>
        <dbReference type="ARBA" id="ARBA00022692"/>
    </source>
</evidence>
<dbReference type="PROSITE" id="PS50850">
    <property type="entry name" value="MFS"/>
    <property type="match status" value="1"/>
</dbReference>
<evidence type="ECO:0000259" key="7">
    <source>
        <dbReference type="PROSITE" id="PS50850"/>
    </source>
</evidence>
<feature type="domain" description="Major facilitator superfamily (MFS) profile" evidence="7">
    <location>
        <begin position="1"/>
        <end position="344"/>
    </location>
</feature>
<dbReference type="AlphaFoldDB" id="A0A8C9LM62"/>
<feature type="transmembrane region" description="Helical" evidence="6">
    <location>
        <begin position="254"/>
        <end position="279"/>
    </location>
</feature>
<evidence type="ECO:0000313" key="9">
    <source>
        <dbReference type="Proteomes" id="UP000694416"/>
    </source>
</evidence>
<dbReference type="Pfam" id="PF00083">
    <property type="entry name" value="Sugar_tr"/>
    <property type="match status" value="1"/>
</dbReference>
<evidence type="ECO:0000256" key="1">
    <source>
        <dbReference type="ARBA" id="ARBA00004141"/>
    </source>
</evidence>
<dbReference type="GO" id="GO:0016020">
    <property type="term" value="C:membrane"/>
    <property type="evidence" value="ECO:0007669"/>
    <property type="project" value="UniProtKB-SubCell"/>
</dbReference>
<evidence type="ECO:0000313" key="8">
    <source>
        <dbReference type="Ensembl" id="ENSPTEP00000013509.1"/>
    </source>
</evidence>
<feature type="transmembrane region" description="Helical" evidence="6">
    <location>
        <begin position="69"/>
        <end position="93"/>
    </location>
</feature>
<keyword evidence="5 6" id="KW-0472">Membrane</keyword>
<feature type="transmembrane region" description="Helical" evidence="6">
    <location>
        <begin position="29"/>
        <end position="49"/>
    </location>
</feature>
<dbReference type="InterPro" id="IPR005829">
    <property type="entry name" value="Sugar_transporter_CS"/>
</dbReference>
<dbReference type="Gene3D" id="1.20.1250.20">
    <property type="entry name" value="MFS general substrate transporter like domains"/>
    <property type="match status" value="1"/>
</dbReference>
<sequence length="362" mass="40545">MSGFGIGLVTVSVPMYISEMTHKDKKGGYGVLHQLFITFGIFVAVLLGMALGAEPLADVDTALTIFEKIWWRVMLGLPAFVSILGIILLIFFFKEETPYFLFEQGRIEESKAILRKLNGTDNVDEPLAALKEAMEQNEAAKKNSLSLFKALTIPSYRYVILLGCILSAFQQLSGINVLVANSNELYKEIVGKETMTKISVIMAAINFIMTFPSIYVVEKIGRKTLLLLGCAGIIIAYLPTAVLKTLWKNEYIDYISIAATFLMIISFAMSYGPVLWIYLHEMFPSEIKDSAASLASLINWLCAICVVFPSDYIIKISPTILFYVFAIFTILAFLFIMFFIKETKGNEIGTSPYITLEERQKH</sequence>
<dbReference type="Proteomes" id="UP000694416">
    <property type="component" value="Unplaced"/>
</dbReference>
<evidence type="ECO:0000256" key="5">
    <source>
        <dbReference type="ARBA" id="ARBA00023136"/>
    </source>
</evidence>
<feature type="transmembrane region" description="Helical" evidence="6">
    <location>
        <begin position="224"/>
        <end position="242"/>
    </location>
</feature>
<dbReference type="PANTHER" id="PTHR48022:SF2">
    <property type="entry name" value="PLASTIDIC GLUCOSE TRANSPORTER 4"/>
    <property type="match status" value="1"/>
</dbReference>
<reference evidence="8" key="1">
    <citation type="submission" date="2025-08" db="UniProtKB">
        <authorList>
            <consortium name="Ensembl"/>
        </authorList>
    </citation>
    <scope>IDENTIFICATION</scope>
</reference>
<evidence type="ECO:0000256" key="4">
    <source>
        <dbReference type="ARBA" id="ARBA00022989"/>
    </source>
</evidence>
<evidence type="ECO:0000256" key="2">
    <source>
        <dbReference type="ARBA" id="ARBA00010992"/>
    </source>
</evidence>
<comment type="similarity">
    <text evidence="2">Belongs to the major facilitator superfamily. Sugar transporter (TC 2.A.1.1) family.</text>
</comment>
<keyword evidence="3 6" id="KW-0812">Transmembrane</keyword>
<dbReference type="InterPro" id="IPR020846">
    <property type="entry name" value="MFS_dom"/>
</dbReference>
<keyword evidence="4 6" id="KW-1133">Transmembrane helix</keyword>
<dbReference type="PANTHER" id="PTHR48022">
    <property type="entry name" value="PLASTIDIC GLUCOSE TRANSPORTER 4"/>
    <property type="match status" value="1"/>
</dbReference>
<dbReference type="GO" id="GO:0005351">
    <property type="term" value="F:carbohydrate:proton symporter activity"/>
    <property type="evidence" value="ECO:0007669"/>
    <property type="project" value="TreeGrafter"/>
</dbReference>
<proteinExistence type="inferred from homology"/>
<feature type="transmembrane region" description="Helical" evidence="6">
    <location>
        <begin position="158"/>
        <end position="178"/>
    </location>
</feature>
<organism evidence="8 9">
    <name type="scientific">Piliocolobus tephrosceles</name>
    <name type="common">Ugandan red Colobus</name>
    <dbReference type="NCBI Taxonomy" id="591936"/>
    <lineage>
        <taxon>Eukaryota</taxon>
        <taxon>Metazoa</taxon>
        <taxon>Chordata</taxon>
        <taxon>Craniata</taxon>
        <taxon>Vertebrata</taxon>
        <taxon>Euteleostomi</taxon>
        <taxon>Mammalia</taxon>
        <taxon>Eutheria</taxon>
        <taxon>Euarchontoglires</taxon>
        <taxon>Primates</taxon>
        <taxon>Haplorrhini</taxon>
        <taxon>Catarrhini</taxon>
        <taxon>Cercopithecidae</taxon>
        <taxon>Colobinae</taxon>
        <taxon>Piliocolobus</taxon>
    </lineage>
</organism>
<dbReference type="PROSITE" id="PS00217">
    <property type="entry name" value="SUGAR_TRANSPORT_2"/>
    <property type="match status" value="1"/>
</dbReference>
<dbReference type="InterPro" id="IPR003663">
    <property type="entry name" value="Sugar/inositol_transpt"/>
</dbReference>
<dbReference type="InterPro" id="IPR050360">
    <property type="entry name" value="MFS_Sugar_Transporters"/>
</dbReference>
<dbReference type="InterPro" id="IPR005828">
    <property type="entry name" value="MFS_sugar_transport-like"/>
</dbReference>
<name>A0A8C9LM62_9PRIM</name>
<accession>A0A8C9LM62</accession>